<feature type="compositionally biased region" description="Basic and acidic residues" evidence="1">
    <location>
        <begin position="99"/>
        <end position="108"/>
    </location>
</feature>
<feature type="non-terminal residue" evidence="2">
    <location>
        <position position="1"/>
    </location>
</feature>
<organism evidence="2 3">
    <name type="scientific">Gigaspora margarita</name>
    <dbReference type="NCBI Taxonomy" id="4874"/>
    <lineage>
        <taxon>Eukaryota</taxon>
        <taxon>Fungi</taxon>
        <taxon>Fungi incertae sedis</taxon>
        <taxon>Mucoromycota</taxon>
        <taxon>Glomeromycotina</taxon>
        <taxon>Glomeromycetes</taxon>
        <taxon>Diversisporales</taxon>
        <taxon>Gigasporaceae</taxon>
        <taxon>Gigaspora</taxon>
    </lineage>
</organism>
<reference evidence="2 3" key="1">
    <citation type="submission" date="2021-06" db="EMBL/GenBank/DDBJ databases">
        <authorList>
            <person name="Kallberg Y."/>
            <person name="Tangrot J."/>
            <person name="Rosling A."/>
        </authorList>
    </citation>
    <scope>NUCLEOTIDE SEQUENCE [LARGE SCALE GENOMIC DNA]</scope>
    <source>
        <strain evidence="2 3">120-4 pot B 10/14</strain>
    </source>
</reference>
<feature type="region of interest" description="Disordered" evidence="1">
    <location>
        <begin position="99"/>
        <end position="133"/>
    </location>
</feature>
<sequence>SNMSDISENEEIESKVKVDYWKTEILRRINETKIYDITFTPPDDGSVNINKFIEFQKTLNDYLNYQPIKWDLTLLDNLLKLYSADETLEKFKTYLETQEEKKANDLSIKENVSSNKTDDTKKFYRDTKKRSRR</sequence>
<dbReference type="Proteomes" id="UP000789901">
    <property type="component" value="Unassembled WGS sequence"/>
</dbReference>
<proteinExistence type="predicted"/>
<keyword evidence="3" id="KW-1185">Reference proteome</keyword>
<name>A0ABN7X5J8_GIGMA</name>
<feature type="compositionally biased region" description="Basic and acidic residues" evidence="1">
    <location>
        <begin position="116"/>
        <end position="126"/>
    </location>
</feature>
<accession>A0ABN7X5J8</accession>
<evidence type="ECO:0000313" key="3">
    <source>
        <dbReference type="Proteomes" id="UP000789901"/>
    </source>
</evidence>
<evidence type="ECO:0000313" key="2">
    <source>
        <dbReference type="EMBL" id="CAG8847322.1"/>
    </source>
</evidence>
<evidence type="ECO:0000256" key="1">
    <source>
        <dbReference type="SAM" id="MobiDB-lite"/>
    </source>
</evidence>
<gene>
    <name evidence="2" type="ORF">GMARGA_LOCUS38612</name>
</gene>
<dbReference type="EMBL" id="CAJVQB010087162">
    <property type="protein sequence ID" value="CAG8847322.1"/>
    <property type="molecule type" value="Genomic_DNA"/>
</dbReference>
<feature type="non-terminal residue" evidence="2">
    <location>
        <position position="133"/>
    </location>
</feature>
<protein>
    <submittedName>
        <fullName evidence="2">1283_t:CDS:1</fullName>
    </submittedName>
</protein>
<comment type="caution">
    <text evidence="2">The sequence shown here is derived from an EMBL/GenBank/DDBJ whole genome shotgun (WGS) entry which is preliminary data.</text>
</comment>